<dbReference type="Proteomes" id="UP000198224">
    <property type="component" value="Chromosome I"/>
</dbReference>
<dbReference type="RefSeq" id="WP_157742636.1">
    <property type="nucleotide sequence ID" value="NZ_LT607409.1"/>
</dbReference>
<accession>A0A1C4Z4U9</accession>
<proteinExistence type="predicted"/>
<dbReference type="EMBL" id="LT607409">
    <property type="protein sequence ID" value="SCF27907.1"/>
    <property type="molecule type" value="Genomic_DNA"/>
</dbReference>
<dbReference type="PROSITE" id="PS51257">
    <property type="entry name" value="PROKAR_LIPOPROTEIN"/>
    <property type="match status" value="1"/>
</dbReference>
<evidence type="ECO:0000313" key="2">
    <source>
        <dbReference type="Proteomes" id="UP000198224"/>
    </source>
</evidence>
<evidence type="ECO:0000313" key="1">
    <source>
        <dbReference type="EMBL" id="SCF27907.1"/>
    </source>
</evidence>
<reference evidence="2" key="1">
    <citation type="submission" date="2016-06" db="EMBL/GenBank/DDBJ databases">
        <authorList>
            <person name="Varghese N."/>
            <person name="Submissions Spin"/>
        </authorList>
    </citation>
    <scope>NUCLEOTIDE SEQUENCE [LARGE SCALE GENOMIC DNA]</scope>
    <source>
        <strain evidence="2">DSM 45160</strain>
    </source>
</reference>
<sequence>MRTGRRRRAAVLGAVAVLLVVVGCVTAVAVETRGCQEQRQADEAKVRVSRWESPEDLPHIGAYSEIHWQARALGNPCSLVPGPTDWDYQGVAVLRPQDARALAEQFEFVPFAADEPAKLLHSRTPANVWPGLVPFLPTEPRWLHSQAYDETLSSSGGRVVFLDVERQTLLFML</sequence>
<dbReference type="AlphaFoldDB" id="A0A1C4Z4U9"/>
<name>A0A1C4Z4U9_9ACTN</name>
<protein>
    <submittedName>
        <fullName evidence="1">Uncharacterized protein</fullName>
    </submittedName>
</protein>
<gene>
    <name evidence="1" type="ORF">GA0070612_5784</name>
</gene>
<keyword evidence="2" id="KW-1185">Reference proteome</keyword>
<organism evidence="1 2">
    <name type="scientific">Micromonospora chokoriensis</name>
    <dbReference type="NCBI Taxonomy" id="356851"/>
    <lineage>
        <taxon>Bacteria</taxon>
        <taxon>Bacillati</taxon>
        <taxon>Actinomycetota</taxon>
        <taxon>Actinomycetes</taxon>
        <taxon>Micromonosporales</taxon>
        <taxon>Micromonosporaceae</taxon>
        <taxon>Micromonospora</taxon>
    </lineage>
</organism>